<dbReference type="InterPro" id="IPR016491">
    <property type="entry name" value="Septin"/>
</dbReference>
<keyword evidence="8" id="KW-1185">Reference proteome</keyword>
<dbReference type="GO" id="GO:0005935">
    <property type="term" value="C:cellular bud neck"/>
    <property type="evidence" value="ECO:0007669"/>
    <property type="project" value="UniProtKB-SubCell"/>
</dbReference>
<feature type="compositionally biased region" description="Basic and acidic residues" evidence="5">
    <location>
        <begin position="1"/>
        <end position="11"/>
    </location>
</feature>
<dbReference type="PROSITE" id="PS51719">
    <property type="entry name" value="G_SEPTIN"/>
    <property type="match status" value="1"/>
</dbReference>
<protein>
    <submittedName>
        <fullName evidence="7">Unnamed protein product</fullName>
    </submittedName>
</protein>
<comment type="caution">
    <text evidence="7">The sequence shown here is derived from an EMBL/GenBank/DDBJ whole genome shotgun (WGS) entry which is preliminary data.</text>
</comment>
<dbReference type="GO" id="GO:0005525">
    <property type="term" value="F:GTP binding"/>
    <property type="evidence" value="ECO:0007669"/>
    <property type="project" value="UniProtKB-KW"/>
</dbReference>
<dbReference type="InterPro" id="IPR030379">
    <property type="entry name" value="G_SEPTIN_dom"/>
</dbReference>
<evidence type="ECO:0000256" key="4">
    <source>
        <dbReference type="RuleBase" id="RU004560"/>
    </source>
</evidence>
<evidence type="ECO:0000256" key="5">
    <source>
        <dbReference type="SAM" id="MobiDB-lite"/>
    </source>
</evidence>
<evidence type="ECO:0000256" key="1">
    <source>
        <dbReference type="ARBA" id="ARBA00004266"/>
    </source>
</evidence>
<feature type="domain" description="Septin-type G" evidence="6">
    <location>
        <begin position="82"/>
        <end position="357"/>
    </location>
</feature>
<dbReference type="PANTHER" id="PTHR18884">
    <property type="entry name" value="SEPTIN"/>
    <property type="match status" value="1"/>
</dbReference>
<feature type="region of interest" description="Disordered" evidence="5">
    <location>
        <begin position="438"/>
        <end position="468"/>
    </location>
</feature>
<comment type="subcellular location">
    <subcellularLocation>
        <location evidence="1">Bud neck</location>
    </subcellularLocation>
</comment>
<dbReference type="Pfam" id="PF00735">
    <property type="entry name" value="Septin"/>
    <property type="match status" value="1"/>
</dbReference>
<gene>
    <name evidence="7" type="ORF">Cboi02_000302900</name>
</gene>
<evidence type="ECO:0000313" key="8">
    <source>
        <dbReference type="Proteomes" id="UP001165120"/>
    </source>
</evidence>
<dbReference type="AlphaFoldDB" id="A0A9W6WGF7"/>
<dbReference type="SUPFAM" id="SSF52540">
    <property type="entry name" value="P-loop containing nucleoside triphosphate hydrolases"/>
    <property type="match status" value="1"/>
</dbReference>
<keyword evidence="3 4" id="KW-0342">GTP-binding</keyword>
<feature type="region of interest" description="Disordered" evidence="5">
    <location>
        <begin position="1"/>
        <end position="27"/>
    </location>
</feature>
<dbReference type="OrthoDB" id="416553at2759"/>
<dbReference type="GO" id="GO:0032156">
    <property type="term" value="C:septin cytoskeleton"/>
    <property type="evidence" value="ECO:0007669"/>
    <property type="project" value="UniProtKB-ARBA"/>
</dbReference>
<dbReference type="Proteomes" id="UP001165120">
    <property type="component" value="Unassembled WGS sequence"/>
</dbReference>
<evidence type="ECO:0000256" key="3">
    <source>
        <dbReference type="ARBA" id="ARBA00023134"/>
    </source>
</evidence>
<evidence type="ECO:0000313" key="7">
    <source>
        <dbReference type="EMBL" id="GME70969.1"/>
    </source>
</evidence>
<reference evidence="7" key="1">
    <citation type="submission" date="2023-04" db="EMBL/GenBank/DDBJ databases">
        <title>Candida boidinii NBRC 10035.</title>
        <authorList>
            <person name="Ichikawa N."/>
            <person name="Sato H."/>
            <person name="Tonouchi N."/>
        </authorList>
    </citation>
    <scope>NUCLEOTIDE SEQUENCE</scope>
    <source>
        <strain evidence="7">NBRC 10035</strain>
    </source>
</reference>
<dbReference type="GO" id="GO:0005938">
    <property type="term" value="C:cell cortex"/>
    <property type="evidence" value="ECO:0007669"/>
    <property type="project" value="UniProtKB-ARBA"/>
</dbReference>
<proteinExistence type="inferred from homology"/>
<evidence type="ECO:0000256" key="2">
    <source>
        <dbReference type="ARBA" id="ARBA00022741"/>
    </source>
</evidence>
<dbReference type="FunFam" id="3.40.50.300:FF:000196">
    <property type="entry name" value="Cell division control 3"/>
    <property type="match status" value="1"/>
</dbReference>
<comment type="similarity">
    <text evidence="4">Belongs to the TRAFAC class TrmE-Era-EngA-EngB-Septin-like GTPase superfamily. Septin GTPase family.</text>
</comment>
<keyword evidence="2 4" id="KW-0547">Nucleotide-binding</keyword>
<evidence type="ECO:0000259" key="6">
    <source>
        <dbReference type="PROSITE" id="PS51719"/>
    </source>
</evidence>
<organism evidence="7 8">
    <name type="scientific">Candida boidinii</name>
    <name type="common">Yeast</name>
    <dbReference type="NCBI Taxonomy" id="5477"/>
    <lineage>
        <taxon>Eukaryota</taxon>
        <taxon>Fungi</taxon>
        <taxon>Dikarya</taxon>
        <taxon>Ascomycota</taxon>
        <taxon>Saccharomycotina</taxon>
        <taxon>Pichiomycetes</taxon>
        <taxon>Pichiales</taxon>
        <taxon>Pichiaceae</taxon>
        <taxon>Ogataea</taxon>
        <taxon>Ogataea/Candida clade</taxon>
    </lineage>
</organism>
<accession>A0A9W6WGF7</accession>
<dbReference type="InterPro" id="IPR027417">
    <property type="entry name" value="P-loop_NTPase"/>
</dbReference>
<dbReference type="PIRSF" id="PIRSF006698">
    <property type="entry name" value="Septin"/>
    <property type="match status" value="1"/>
</dbReference>
<name>A0A9W6WGF7_CANBO</name>
<dbReference type="CDD" id="cd01850">
    <property type="entry name" value="CDC_Septin"/>
    <property type="match status" value="1"/>
</dbReference>
<dbReference type="EMBL" id="BSXN01000984">
    <property type="protein sequence ID" value="GME70969.1"/>
    <property type="molecule type" value="Genomic_DNA"/>
</dbReference>
<dbReference type="Gene3D" id="3.40.50.300">
    <property type="entry name" value="P-loop containing nucleotide triphosphate hydrolases"/>
    <property type="match status" value="1"/>
</dbReference>
<sequence>MTVEEHIKPDAEVQDLSPQPDPELSEDLQPDVIPHIAIPETIIHTQLPSVPKHEIKIIRRKLNGFVGFANLPKQWHIKSIRRGFGLNLMVVGEKGLGKSTLINTLFNRELYPQNEAVSSFPDPDEPIKVSIETVSTDIDENNVKLHLTVIDCPGFGDGINNNDSWKPIVSEINSRFDQYLEAETKINRSSTTDKRIHACLYFIEPTGHSLKPLDISFMKEVHQKVNLIPVIAKSDTLTEREIIEFKQRVWDDINHQGIRIFIPPEYENDDDETKSATKDIMSRAPFAVVGSTQSIQTADGRIVRARSYPWGIIEIDNEDHCDFIKLRQLLIRNFMEELKETTDKVLYENYRTEKLRKLGIEQDESVFQEFDPLLKQQEEQKIHEAKLATLESQMKTVFQEKIAREEKKLQETEADLFARHKEMREKLLKQIKSLEDKKKELESAPFHHPSPILPQPTPQTKTRKGFLR</sequence>